<keyword evidence="1" id="KW-0812">Transmembrane</keyword>
<evidence type="ECO:0000313" key="2">
    <source>
        <dbReference type="EMBL" id="PQJ66884.1"/>
    </source>
</evidence>
<feature type="transmembrane region" description="Helical" evidence="1">
    <location>
        <begin position="74"/>
        <end position="92"/>
    </location>
</feature>
<keyword evidence="1" id="KW-1133">Transmembrane helix</keyword>
<dbReference type="RefSeq" id="WP_105060195.1">
    <property type="nucleotide sequence ID" value="NZ_MSCJ01000001.1"/>
</dbReference>
<feature type="transmembrane region" description="Helical" evidence="1">
    <location>
        <begin position="20"/>
        <end position="37"/>
    </location>
</feature>
<feature type="transmembrane region" description="Helical" evidence="1">
    <location>
        <begin position="137"/>
        <end position="160"/>
    </location>
</feature>
<dbReference type="Proteomes" id="UP000238730">
    <property type="component" value="Unassembled WGS sequence"/>
</dbReference>
<dbReference type="OrthoDB" id="6773069at2"/>
<dbReference type="AlphaFoldDB" id="A0A2S7VZ67"/>
<proteinExistence type="predicted"/>
<dbReference type="EMBL" id="MSCJ01000001">
    <property type="protein sequence ID" value="PQJ66884.1"/>
    <property type="molecule type" value="Genomic_DNA"/>
</dbReference>
<organism evidence="2 3">
    <name type="scientific">Photobacterium angustum</name>
    <dbReference type="NCBI Taxonomy" id="661"/>
    <lineage>
        <taxon>Bacteria</taxon>
        <taxon>Pseudomonadati</taxon>
        <taxon>Pseudomonadota</taxon>
        <taxon>Gammaproteobacteria</taxon>
        <taxon>Vibrionales</taxon>
        <taxon>Vibrionaceae</taxon>
        <taxon>Photobacterium</taxon>
    </lineage>
</organism>
<protein>
    <recommendedName>
        <fullName evidence="4">Zn-dependent protease</fullName>
    </recommendedName>
</protein>
<accession>A0A2S7VZ67</accession>
<keyword evidence="1" id="KW-0472">Membrane</keyword>
<name>A0A2S7VZ67_PHOAN</name>
<evidence type="ECO:0000313" key="3">
    <source>
        <dbReference type="Proteomes" id="UP000238730"/>
    </source>
</evidence>
<evidence type="ECO:0008006" key="4">
    <source>
        <dbReference type="Google" id="ProtNLM"/>
    </source>
</evidence>
<reference evidence="2 3" key="1">
    <citation type="submission" date="2016-12" db="EMBL/GenBank/DDBJ databases">
        <title>Diversity of luminous bacteria.</title>
        <authorList>
            <person name="Yoshizawa S."/>
            <person name="Kogure K."/>
        </authorList>
    </citation>
    <scope>NUCLEOTIDE SEQUENCE [LARGE SCALE GENOMIC DNA]</scope>
    <source>
        <strain evidence="2 3">LC1-200</strain>
    </source>
</reference>
<feature type="transmembrane region" description="Helical" evidence="1">
    <location>
        <begin position="98"/>
        <end position="125"/>
    </location>
</feature>
<sequence>MLQITLHLLGTEFVKKTRSYLLLLSLFWGIIGFFTFIDGLDGKVFDAFCYFVILESIATLVIAPNRHGIHRKVLLLKGLLFLFSITLAFIDVKGSNFILSLAFGLIYLSIGVFNIASAIVVRFVMWRRVILWGSIQIGYSLFLILNYNYVISYVLGFIMMTSSVRSIIVLTKKNQSNCNYLTRTSQFSCEDNESKNNFDTEIQGSSKNVSIPLTVHIWTPEGSAENPYIPRPVINRYIAATDIKGIISTGHAAIELGNELYMSLYPKHEIDRSPKEFIRTLKATPENNVLGRYLPDYQSEVSEWCESNIKMNFTKYNVQALKQFWEKNYHNPIYNLTSNNCSSNTAYALEAALEGVLHNENSNIFTFFKFITKPEVWLAAQIRNRAIMMAWTPGLVMDYTRALHSIVQPTSKPWHKLSILEKITIRDFFASN</sequence>
<evidence type="ECO:0000256" key="1">
    <source>
        <dbReference type="SAM" id="Phobius"/>
    </source>
</evidence>
<gene>
    <name evidence="2" type="ORF">BTO08_05330</name>
</gene>
<comment type="caution">
    <text evidence="2">The sequence shown here is derived from an EMBL/GenBank/DDBJ whole genome shotgun (WGS) entry which is preliminary data.</text>
</comment>
<feature type="transmembrane region" description="Helical" evidence="1">
    <location>
        <begin position="43"/>
        <end position="62"/>
    </location>
</feature>